<dbReference type="Gene3D" id="3.30.565.10">
    <property type="entry name" value="Histidine kinase-like ATPase, C-terminal domain"/>
    <property type="match status" value="1"/>
</dbReference>
<dbReference type="PANTHER" id="PTHR35526:SF3">
    <property type="entry name" value="ANTI-SIGMA-F FACTOR RSBW"/>
    <property type="match status" value="1"/>
</dbReference>
<dbReference type="Pfam" id="PF13581">
    <property type="entry name" value="HATPase_c_2"/>
    <property type="match status" value="1"/>
</dbReference>
<sequence>MITLPAEKSQVRTVRRFVLAHLNRWGVAEEDRDRIELIVGELAGNSARHGRADMTVHLSLGGRDVCVDVHDTGPPTRSCPHSTRPRDERGRGLGIVGHLADWTHWSDTRHQRHGWRARAGLRVVLPVCAAA</sequence>
<proteinExistence type="predicted"/>
<evidence type="ECO:0000259" key="2">
    <source>
        <dbReference type="Pfam" id="PF13581"/>
    </source>
</evidence>
<evidence type="ECO:0000256" key="1">
    <source>
        <dbReference type="ARBA" id="ARBA00022527"/>
    </source>
</evidence>
<organism evidence="3 4">
    <name type="scientific">Streptomyces sirii</name>
    <dbReference type="NCBI Taxonomy" id="3127701"/>
    <lineage>
        <taxon>Bacteria</taxon>
        <taxon>Bacillati</taxon>
        <taxon>Actinomycetota</taxon>
        <taxon>Actinomycetes</taxon>
        <taxon>Kitasatosporales</taxon>
        <taxon>Streptomycetaceae</taxon>
        <taxon>Streptomyces</taxon>
    </lineage>
</organism>
<evidence type="ECO:0000313" key="4">
    <source>
        <dbReference type="Proteomes" id="UP001626628"/>
    </source>
</evidence>
<accession>A0ABZ2QJH3</accession>
<dbReference type="InterPro" id="IPR036890">
    <property type="entry name" value="HATPase_C_sf"/>
</dbReference>
<dbReference type="InterPro" id="IPR050267">
    <property type="entry name" value="Anti-sigma-factor_SerPK"/>
</dbReference>
<dbReference type="GO" id="GO:0005524">
    <property type="term" value="F:ATP binding"/>
    <property type="evidence" value="ECO:0007669"/>
    <property type="project" value="UniProtKB-KW"/>
</dbReference>
<dbReference type="PANTHER" id="PTHR35526">
    <property type="entry name" value="ANTI-SIGMA-F FACTOR RSBW-RELATED"/>
    <property type="match status" value="1"/>
</dbReference>
<name>A0ABZ2QJH3_9ACTN</name>
<dbReference type="GO" id="GO:0004673">
    <property type="term" value="F:protein histidine kinase activity"/>
    <property type="evidence" value="ECO:0007669"/>
    <property type="project" value="UniProtKB-EC"/>
</dbReference>
<dbReference type="Proteomes" id="UP001626628">
    <property type="component" value="Chromosome"/>
</dbReference>
<keyword evidence="1" id="KW-0418">Kinase</keyword>
<protein>
    <submittedName>
        <fullName evidence="3">ATP-binding protein</fullName>
        <ecNumber evidence="3">2.7.13.3</ecNumber>
    </submittedName>
</protein>
<dbReference type="EC" id="2.7.13.3" evidence="3"/>
<keyword evidence="3" id="KW-0547">Nucleotide-binding</keyword>
<dbReference type="RefSeq" id="WP_407285239.1">
    <property type="nucleotide sequence ID" value="NZ_CP147982.1"/>
</dbReference>
<reference evidence="3 4" key="1">
    <citation type="submission" date="2024-03" db="EMBL/GenBank/DDBJ databases">
        <title>The complete genome of Streptomyces sirii sp.nov.</title>
        <authorList>
            <person name="Zakalyukina Y.V."/>
            <person name="Belik A.R."/>
            <person name="Biryukov M.V."/>
            <person name="Baturina O.A."/>
            <person name="Kabilov M.R."/>
        </authorList>
    </citation>
    <scope>NUCLEOTIDE SEQUENCE [LARGE SCALE GENOMIC DNA]</scope>
    <source>
        <strain evidence="3 4">BP-8</strain>
    </source>
</reference>
<keyword evidence="4" id="KW-1185">Reference proteome</keyword>
<feature type="domain" description="Histidine kinase/HSP90-like ATPase" evidence="2">
    <location>
        <begin position="4"/>
        <end position="105"/>
    </location>
</feature>
<dbReference type="InterPro" id="IPR003594">
    <property type="entry name" value="HATPase_dom"/>
</dbReference>
<evidence type="ECO:0000313" key="3">
    <source>
        <dbReference type="EMBL" id="WXK75067.1"/>
    </source>
</evidence>
<dbReference type="EMBL" id="CP147982">
    <property type="protein sequence ID" value="WXK75067.1"/>
    <property type="molecule type" value="Genomic_DNA"/>
</dbReference>
<dbReference type="CDD" id="cd16936">
    <property type="entry name" value="HATPase_RsbW-like"/>
    <property type="match status" value="1"/>
</dbReference>
<dbReference type="SUPFAM" id="SSF55874">
    <property type="entry name" value="ATPase domain of HSP90 chaperone/DNA topoisomerase II/histidine kinase"/>
    <property type="match status" value="1"/>
</dbReference>
<keyword evidence="1" id="KW-0723">Serine/threonine-protein kinase</keyword>
<keyword evidence="3" id="KW-0808">Transferase</keyword>
<gene>
    <name evidence="3" type="ORF">WAB15_03265</name>
</gene>
<keyword evidence="3" id="KW-0067">ATP-binding</keyword>